<evidence type="ECO:0000259" key="2">
    <source>
        <dbReference type="PROSITE" id="PS51819"/>
    </source>
</evidence>
<comment type="caution">
    <text evidence="3">The sequence shown here is derived from an EMBL/GenBank/DDBJ whole genome shotgun (WGS) entry which is preliminary data.</text>
</comment>
<keyword evidence="4" id="KW-1185">Reference proteome</keyword>
<protein>
    <submittedName>
        <fullName evidence="3">VOC family protein</fullName>
    </submittedName>
</protein>
<dbReference type="Gene3D" id="3.10.180.10">
    <property type="entry name" value="2,3-Dihydroxybiphenyl 1,2-Dioxygenase, domain 1"/>
    <property type="match status" value="1"/>
</dbReference>
<name>A0ABU8RYW0_9SPHN</name>
<accession>A0ABU8RYW0</accession>
<evidence type="ECO:0000313" key="4">
    <source>
        <dbReference type="Proteomes" id="UP001361239"/>
    </source>
</evidence>
<evidence type="ECO:0000256" key="1">
    <source>
        <dbReference type="SAM" id="SignalP"/>
    </source>
</evidence>
<evidence type="ECO:0000313" key="3">
    <source>
        <dbReference type="EMBL" id="MEJ5978204.1"/>
    </source>
</evidence>
<feature type="signal peptide" evidence="1">
    <location>
        <begin position="1"/>
        <end position="23"/>
    </location>
</feature>
<feature type="chain" id="PRO_5045648866" evidence="1">
    <location>
        <begin position="24"/>
        <end position="163"/>
    </location>
</feature>
<dbReference type="SUPFAM" id="SSF54593">
    <property type="entry name" value="Glyoxalase/Bleomycin resistance protein/Dihydroxybiphenyl dioxygenase"/>
    <property type="match status" value="1"/>
</dbReference>
<sequence>MAGKVVLAAIAASVLGASIPAAADTPNPAASGSLIGPALHVSDVARALKFYVDGLGMKVGLEMGPSTRHETILTFGGDPRQPGIILLSDKTAKAPPQILQSNGYDRTVLRIEDLAATAERLRAAGFVPGEIRDAAMGYRIMMATDPDGYRYELVQMAQRKPTP</sequence>
<proteinExistence type="predicted"/>
<dbReference type="PROSITE" id="PS51819">
    <property type="entry name" value="VOC"/>
    <property type="match status" value="1"/>
</dbReference>
<dbReference type="Pfam" id="PF00903">
    <property type="entry name" value="Glyoxalase"/>
    <property type="match status" value="1"/>
</dbReference>
<keyword evidence="1" id="KW-0732">Signal</keyword>
<dbReference type="InterPro" id="IPR029068">
    <property type="entry name" value="Glyas_Bleomycin-R_OHBP_Dase"/>
</dbReference>
<dbReference type="InterPro" id="IPR004360">
    <property type="entry name" value="Glyas_Fos-R_dOase_dom"/>
</dbReference>
<feature type="domain" description="VOC" evidence="2">
    <location>
        <begin position="33"/>
        <end position="156"/>
    </location>
</feature>
<organism evidence="3 4">
    <name type="scientific">Novosphingobium anseongense</name>
    <dbReference type="NCBI Taxonomy" id="3133436"/>
    <lineage>
        <taxon>Bacteria</taxon>
        <taxon>Pseudomonadati</taxon>
        <taxon>Pseudomonadota</taxon>
        <taxon>Alphaproteobacteria</taxon>
        <taxon>Sphingomonadales</taxon>
        <taxon>Sphingomonadaceae</taxon>
        <taxon>Novosphingobium</taxon>
    </lineage>
</organism>
<dbReference type="CDD" id="cd06587">
    <property type="entry name" value="VOC"/>
    <property type="match status" value="1"/>
</dbReference>
<dbReference type="InterPro" id="IPR037523">
    <property type="entry name" value="VOC_core"/>
</dbReference>
<dbReference type="Proteomes" id="UP001361239">
    <property type="component" value="Unassembled WGS sequence"/>
</dbReference>
<gene>
    <name evidence="3" type="ORF">WG901_16240</name>
</gene>
<dbReference type="RefSeq" id="WP_339588141.1">
    <property type="nucleotide sequence ID" value="NZ_JBBHJZ010000003.1"/>
</dbReference>
<dbReference type="EMBL" id="JBBHJZ010000003">
    <property type="protein sequence ID" value="MEJ5978204.1"/>
    <property type="molecule type" value="Genomic_DNA"/>
</dbReference>
<reference evidence="3 4" key="1">
    <citation type="submission" date="2024-03" db="EMBL/GenBank/DDBJ databases">
        <authorList>
            <person name="Jo J.-H."/>
        </authorList>
    </citation>
    <scope>NUCLEOTIDE SEQUENCE [LARGE SCALE GENOMIC DNA]</scope>
    <source>
        <strain evidence="3 4">PS1R-30</strain>
    </source>
</reference>